<evidence type="ECO:0000256" key="4">
    <source>
        <dbReference type="ARBA" id="ARBA00023054"/>
    </source>
</evidence>
<name>A0A8J7NVM9_ATRSP</name>
<feature type="coiled-coil region" evidence="5">
    <location>
        <begin position="1325"/>
        <end position="1380"/>
    </location>
</feature>
<dbReference type="InterPro" id="IPR000237">
    <property type="entry name" value="GRIP_dom"/>
</dbReference>
<feature type="compositionally biased region" description="Low complexity" evidence="6">
    <location>
        <begin position="466"/>
        <end position="475"/>
    </location>
</feature>
<dbReference type="PANTHER" id="PTHR18902">
    <property type="entry name" value="NUCLEAR MITOTIC APPARATUS PROTEIN 1-RELATED"/>
    <property type="match status" value="1"/>
</dbReference>
<feature type="coiled-coil region" evidence="5">
    <location>
        <begin position="737"/>
        <end position="886"/>
    </location>
</feature>
<dbReference type="GO" id="GO:0034499">
    <property type="term" value="P:late endosome to Golgi transport"/>
    <property type="evidence" value="ECO:0007669"/>
    <property type="project" value="TreeGrafter"/>
</dbReference>
<feature type="region of interest" description="Disordered" evidence="6">
    <location>
        <begin position="130"/>
        <end position="167"/>
    </location>
</feature>
<feature type="coiled-coil region" evidence="5">
    <location>
        <begin position="254"/>
        <end position="281"/>
    </location>
</feature>
<protein>
    <submittedName>
        <fullName evidence="8">GCC2 protein</fullName>
    </submittedName>
</protein>
<organism evidence="8 9">
    <name type="scientific">Atractosteus spatula</name>
    <name type="common">Alligator gar</name>
    <name type="synonym">Lepisosteus spatula</name>
    <dbReference type="NCBI Taxonomy" id="7917"/>
    <lineage>
        <taxon>Eukaryota</taxon>
        <taxon>Metazoa</taxon>
        <taxon>Chordata</taxon>
        <taxon>Craniata</taxon>
        <taxon>Vertebrata</taxon>
        <taxon>Euteleostomi</taxon>
        <taxon>Actinopterygii</taxon>
        <taxon>Neopterygii</taxon>
        <taxon>Holostei</taxon>
        <taxon>Semionotiformes</taxon>
        <taxon>Lepisosteidae</taxon>
        <taxon>Atractosteus</taxon>
    </lineage>
</organism>
<evidence type="ECO:0000256" key="2">
    <source>
        <dbReference type="ARBA" id="ARBA00022490"/>
    </source>
</evidence>
<dbReference type="Pfam" id="PF01465">
    <property type="entry name" value="GRIP"/>
    <property type="match status" value="1"/>
</dbReference>
<accession>A0A8J7NVM9</accession>
<dbReference type="PANTHER" id="PTHR18902:SF25">
    <property type="entry name" value="GRIP AND COILED-COIL DOMAIN-CONTAINING PROTEIN 2"/>
    <property type="match status" value="1"/>
</dbReference>
<feature type="non-terminal residue" evidence="8">
    <location>
        <position position="1457"/>
    </location>
</feature>
<comment type="caution">
    <text evidence="8">The sequence shown here is derived from an EMBL/GenBank/DDBJ whole genome shotgun (WGS) entry which is preliminary data.</text>
</comment>
<keyword evidence="9" id="KW-1185">Reference proteome</keyword>
<dbReference type="EMBL" id="JAAWVO010051791">
    <property type="protein sequence ID" value="MBN3320537.1"/>
    <property type="molecule type" value="Genomic_DNA"/>
</dbReference>
<dbReference type="PROSITE" id="PS50913">
    <property type="entry name" value="GRIP"/>
    <property type="match status" value="1"/>
</dbReference>
<feature type="region of interest" description="Disordered" evidence="6">
    <location>
        <begin position="1279"/>
        <end position="1299"/>
    </location>
</feature>
<keyword evidence="3" id="KW-0597">Phosphoprotein</keyword>
<evidence type="ECO:0000259" key="7">
    <source>
        <dbReference type="PROSITE" id="PS50913"/>
    </source>
</evidence>
<feature type="non-terminal residue" evidence="8">
    <location>
        <position position="1"/>
    </location>
</feature>
<comment type="subcellular location">
    <subcellularLocation>
        <location evidence="1">Cytoplasm</location>
    </subcellularLocation>
</comment>
<dbReference type="Pfam" id="PF16704">
    <property type="entry name" value="Rab_bind"/>
    <property type="match status" value="1"/>
</dbReference>
<evidence type="ECO:0000313" key="8">
    <source>
        <dbReference type="EMBL" id="MBN3320537.1"/>
    </source>
</evidence>
<evidence type="ECO:0000256" key="6">
    <source>
        <dbReference type="SAM" id="MobiDB-lite"/>
    </source>
</evidence>
<dbReference type="FunFam" id="1.10.220.60:FF:000003">
    <property type="entry name" value="GRIP and coiled-coil domain-containing protein 2"/>
    <property type="match status" value="1"/>
</dbReference>
<proteinExistence type="predicted"/>
<dbReference type="Gene3D" id="1.10.220.60">
    <property type="entry name" value="GRIP domain"/>
    <property type="match status" value="1"/>
</dbReference>
<feature type="coiled-coil region" evidence="5">
    <location>
        <begin position="307"/>
        <end position="384"/>
    </location>
</feature>
<reference evidence="8" key="1">
    <citation type="journal article" date="2021" name="Cell">
        <title>Tracing the genetic footprints of vertebrate landing in non-teleost ray-finned fishes.</title>
        <authorList>
            <person name="Bi X."/>
            <person name="Wang K."/>
            <person name="Yang L."/>
            <person name="Pan H."/>
            <person name="Jiang H."/>
            <person name="Wei Q."/>
            <person name="Fang M."/>
            <person name="Yu H."/>
            <person name="Zhu C."/>
            <person name="Cai Y."/>
            <person name="He Y."/>
            <person name="Gan X."/>
            <person name="Zeng H."/>
            <person name="Yu D."/>
            <person name="Zhu Y."/>
            <person name="Jiang H."/>
            <person name="Qiu Q."/>
            <person name="Yang H."/>
            <person name="Zhang Y.E."/>
            <person name="Wang W."/>
            <person name="Zhu M."/>
            <person name="He S."/>
            <person name="Zhang G."/>
        </authorList>
    </citation>
    <scope>NUCLEOTIDE SEQUENCE</scope>
    <source>
        <strain evidence="8">Allg_001</strain>
    </source>
</reference>
<keyword evidence="4 5" id="KW-0175">Coiled coil</keyword>
<evidence type="ECO:0000313" key="9">
    <source>
        <dbReference type="Proteomes" id="UP000736164"/>
    </source>
</evidence>
<feature type="coiled-coil region" evidence="5">
    <location>
        <begin position="910"/>
        <end position="965"/>
    </location>
</feature>
<evidence type="ECO:0000256" key="3">
    <source>
        <dbReference type="ARBA" id="ARBA00022553"/>
    </source>
</evidence>
<dbReference type="InterPro" id="IPR032023">
    <property type="entry name" value="GCC2_Rab_bind"/>
</dbReference>
<evidence type="ECO:0000256" key="5">
    <source>
        <dbReference type="SAM" id="Coils"/>
    </source>
</evidence>
<dbReference type="Gene3D" id="1.10.287.1490">
    <property type="match status" value="1"/>
</dbReference>
<dbReference type="SMART" id="SM00755">
    <property type="entry name" value="Grip"/>
    <property type="match status" value="1"/>
</dbReference>
<gene>
    <name evidence="8" type="primary">Gcc2</name>
    <name evidence="8" type="ORF">GTO95_0012262</name>
</gene>
<dbReference type="GO" id="GO:0005794">
    <property type="term" value="C:Golgi apparatus"/>
    <property type="evidence" value="ECO:0007669"/>
    <property type="project" value="TreeGrafter"/>
</dbReference>
<dbReference type="InterPro" id="IPR051841">
    <property type="entry name" value="MT-Golgi_org_protein"/>
</dbReference>
<feature type="coiled-coil region" evidence="5">
    <location>
        <begin position="994"/>
        <end position="1147"/>
    </location>
</feature>
<feature type="domain" description="GRIP" evidence="7">
    <location>
        <begin position="1376"/>
        <end position="1426"/>
    </location>
</feature>
<dbReference type="Proteomes" id="UP000736164">
    <property type="component" value="Unassembled WGS sequence"/>
</dbReference>
<feature type="coiled-coil region" evidence="5">
    <location>
        <begin position="557"/>
        <end position="673"/>
    </location>
</feature>
<sequence length="1457" mass="167590">MLKDSVEEKENLTAQVNERLCQEDEIRELKEHLEVSRRDYEEKLSHLQQQLDLAEEERKKEVERLMEAHEAAQIESQKKIEHLQREILQIRKAHQEEAKELMDQVEATAEEYEKQKDKLLQLQEQLTEQLAQQESSLQDVQEEEETGKVGDQSHTAPQDSGEEAGEVGQLKAALGNLQSQHTMMQDELTYLSNVKMQLESELQQLKAEFNLEREELEFKIDELQMCKEESEGVRHQKELKDLEEHFLCLSEREKEKAFAEIQELKGRCDRLSVEKSEAVDNYEQTKEILRSRESELSTMKDQGASAIHELQQKLRAAFNEKDSLLEQIKDLEAKVEEFQTNANEDLNSSVSHLQEKNEEILSLFHQKESAVQELQERLATLSLDRDSMLSLLKNSEAKLKKVREMCSTEQALSDKETVDRQLAILETKLAEMHSEKEQQTSELKALEEELAELKETRAALHEESGQPRSEVPSSSSEEREELEKSLQSISEERDGLKKGLEEMQHQLSEARRHIVGVFQQDASLGTLEHAEEEEAGDISALVRKLLAMVLEEKQSLLLQSHEKINQLLVDIEEIKEEGRQQQAELQSLVDDLSKEKTMLKQNLEDVIAEASEKIQAKENENVDIRGESRKLSVENTGEKEELQQLLAEKEGLLSRLKADIERLQDSKVSSSAEGINVTQLSEQIAINRKAINACAQGTSGLLGFCFQFFLVSARELLESGLDPSRVNQNVHLKTGKRANLEKENKEKDERINKIKAVAVKAKKELDNSRKEVQTLKEEMESLKVERDRLSSSVKDIIHGAEGYKNLLAEYDKQTEQLDRERERAESGERQVAELAKRLQAAALQQEQLKSEKEDLVTRVETLHANMKQLEAQLLEAQKVKSALEKDLEGEKLLKEQKVKAQQSTLMDMEIADYERLVKELNQKISDKESRIQELEEEDQMQRKKQEMLHEEISTLKSQIDQGEEKTSKMKQLLVKTKKDLADSKKREADQLVLQASLKGELEANQQRLEEYKIQNADLTAERHKLQENLRSLTEQHQRAASTFQHKIAALQEECRNAKEELASTTSEFESYKVRVHNVLKQQKNKSATQMENDMAKQEREYQERIVEQLRFRLQESQQSLEVSSTELQQLQSEHDTLLERHNKILQETVVKEAELRERQVAGGSYLIPPLTSGSLCFRLCSLQSENMVLKSEHTQTVSQLSAQNEALRASFREQVRHLQEEHRKTVEVLQHQIGRLESQLLQPKEPNVTSPAPAQQMRKTLQERKAADLPTFDLHWTAREEGEGMETTETESVSSASTHLPSLEQLLNSPDPKTDPFVWQAEPSREELTQKLSTANKSIEHMNSLLHETEATNAILMEQITLLKSEVRRLERNQEREKSVANLEYLKNVLLQFIFLKSGSERQALLPVIHTMLQLSPEEKSKLSAIAQGKSTAAPCIHTFCVMNRQTLHLEFFYFCF</sequence>
<feature type="region of interest" description="Disordered" evidence="6">
    <location>
        <begin position="458"/>
        <end position="495"/>
    </location>
</feature>
<feature type="coiled-coil region" evidence="5">
    <location>
        <begin position="188"/>
        <end position="222"/>
    </location>
</feature>
<evidence type="ECO:0000256" key="1">
    <source>
        <dbReference type="ARBA" id="ARBA00004496"/>
    </source>
</evidence>
<keyword evidence="2" id="KW-0963">Cytoplasm</keyword>